<dbReference type="SUPFAM" id="SSF53756">
    <property type="entry name" value="UDP-Glycosyltransferase/glycogen phosphorylase"/>
    <property type="match status" value="1"/>
</dbReference>
<protein>
    <submittedName>
        <fullName evidence="3">Glycosyltransferase</fullName>
        <ecNumber evidence="3">2.4.-.-</ecNumber>
    </submittedName>
</protein>
<accession>A0ABV6SX72</accession>
<dbReference type="Pfam" id="PF13692">
    <property type="entry name" value="Glyco_trans_1_4"/>
    <property type="match status" value="1"/>
</dbReference>
<gene>
    <name evidence="3" type="ORF">ACFFFU_09800</name>
</gene>
<evidence type="ECO:0000313" key="3">
    <source>
        <dbReference type="EMBL" id="MFC0718038.1"/>
    </source>
</evidence>
<feature type="compositionally biased region" description="Polar residues" evidence="1">
    <location>
        <begin position="108"/>
        <end position="117"/>
    </location>
</feature>
<keyword evidence="4" id="KW-1185">Reference proteome</keyword>
<evidence type="ECO:0000256" key="1">
    <source>
        <dbReference type="SAM" id="MobiDB-lite"/>
    </source>
</evidence>
<comment type="caution">
    <text evidence="3">The sequence shown here is derived from an EMBL/GenBank/DDBJ whole genome shotgun (WGS) entry which is preliminary data.</text>
</comment>
<keyword evidence="3" id="KW-0808">Transferase</keyword>
<feature type="region of interest" description="Disordered" evidence="1">
    <location>
        <begin position="97"/>
        <end position="134"/>
    </location>
</feature>
<dbReference type="RefSeq" id="WP_189497375.1">
    <property type="nucleotide sequence ID" value="NZ_BMZT01000006.1"/>
</dbReference>
<dbReference type="Gene3D" id="3.40.50.2000">
    <property type="entry name" value="Glycogen Phosphorylase B"/>
    <property type="match status" value="2"/>
</dbReference>
<evidence type="ECO:0000313" key="4">
    <source>
        <dbReference type="Proteomes" id="UP001589898"/>
    </source>
</evidence>
<organism evidence="3 4">
    <name type="scientific">Luteimonas padinae</name>
    <dbReference type="NCBI Taxonomy" id="1714359"/>
    <lineage>
        <taxon>Bacteria</taxon>
        <taxon>Pseudomonadati</taxon>
        <taxon>Pseudomonadota</taxon>
        <taxon>Gammaproteobacteria</taxon>
        <taxon>Lysobacterales</taxon>
        <taxon>Lysobacteraceae</taxon>
        <taxon>Luteimonas</taxon>
    </lineage>
</organism>
<keyword evidence="3" id="KW-0328">Glycosyltransferase</keyword>
<dbReference type="PANTHER" id="PTHR12526">
    <property type="entry name" value="GLYCOSYLTRANSFERASE"/>
    <property type="match status" value="1"/>
</dbReference>
<evidence type="ECO:0000259" key="2">
    <source>
        <dbReference type="Pfam" id="PF13524"/>
    </source>
</evidence>
<reference evidence="3 4" key="1">
    <citation type="submission" date="2024-09" db="EMBL/GenBank/DDBJ databases">
        <authorList>
            <person name="Sun Q."/>
            <person name="Mori K."/>
        </authorList>
    </citation>
    <scope>NUCLEOTIDE SEQUENCE [LARGE SCALE GENOMIC DNA]</scope>
    <source>
        <strain evidence="3 4">KCTC 52403</strain>
    </source>
</reference>
<dbReference type="InterPro" id="IPR055259">
    <property type="entry name" value="YkvP/CgeB_Glyco_trans-like"/>
</dbReference>
<dbReference type="GO" id="GO:0016757">
    <property type="term" value="F:glycosyltransferase activity"/>
    <property type="evidence" value="ECO:0007669"/>
    <property type="project" value="UniProtKB-KW"/>
</dbReference>
<feature type="domain" description="Spore protein YkvP/CgeB glycosyl transferase-like" evidence="2">
    <location>
        <begin position="331"/>
        <end position="457"/>
    </location>
</feature>
<dbReference type="Proteomes" id="UP001589898">
    <property type="component" value="Unassembled WGS sequence"/>
</dbReference>
<sequence>MLKNGPRTGAGTDEADRLDLLRRVRRAEEALRDQKEAVESSGGSLLAAELDTLRGSTAYRLGRLLVDAARSPRAMLALPIDLSRIVMQWRRARVAAGTPAAQGHGAGPSTNGGATRTQAERPGEAPGRKLTRPAVGLPESRRDLRVAAICDRFTADNLAPECDLVLLAPDTWRQQIVAPLPHLLFVESAWEGVSGEWRGRVQSCGADVAAIIGECRALGIPTVFWNKEDPLHFEAFLDVARLCDVVFTTDAAMIPRYRRELSHPRVHALPFALQPRLHHPIREAGDVRVEGSFFAGAWYGRHPDRCRDFMNLADALSLAGPFAIFDRNTGSMEPDQRYPDRYLSFLRPAIAYAETPKLYRSYRIGLTMNTVKQSPTMFARRALELIGTGTSVYSNYSSALDSMFGDLVVSTDDGDRILREAYAELQDPGHESFRARRQAALRKVLLEHCWEERLRVLIHHTHGTELVAPRREVVVVARVRDQVELQRLCAMVASQQGVSVLPRVDAPDGLALPDGFERLSAAALDLRLEDIVGTEWIAPWHPADLHGEFYLLDLLLSLSFGQGDVVGKAAYGVIQGGHVALVNPELENRKVDRLAARRALFPASAWSGKVRELLDGLDRLELEGEGLLSVDGMSYVEGGAGSDRPPAMAAAPSRTGWTMSGLRDFTERMPASDDIPTAPGEALTGAELATLFDGAAQTPLVSLVPRGGRLELVGRLPARQDVVVKSRSIARAAIERDGRLEACLAAVPVPAYELRVETLDSAGAILADTLLPAGVNISSTPPEAASHYRFSMRVRGNVVAYVDGLHLSHATAMPVVMPGAGRLLVVVNQYPSREALYRNAFVHRRVKAYLERGLGVDVVWLSRTLSPSSYEYDGVQVRICDPEALRATLRMSGHRAIAVHFLDQDMWTGIEEAAARTRTVVWLHGSDIQPWHRRRFNFTTEAEREAAAGVSDRRTRFWKEVMANPPACLRFVFVSQAFANQVREDIGIDLPGDLCKVIHNPVDIRMFRYRPKPPGQRFNILLARPHHSRVYANDVAARVIDILSSRPGFDRMKFMLVGDGPLFEDNFGALRRFPNVHLLRLFLDHEQLAGLHAEYGIFLVPTRGDTQGVARDEAMASGLVPVTNAVGAVPEFVDEACAILAPDEDADAMAEGILSIVSDPALFERMSAAAARRVRMQSDIDDIVAKEIDWCMPSAATPADGPDGTAGVPE</sequence>
<dbReference type="EMBL" id="JBHLTF010000030">
    <property type="protein sequence ID" value="MFC0718038.1"/>
    <property type="molecule type" value="Genomic_DNA"/>
</dbReference>
<name>A0ABV6SX72_9GAMM</name>
<dbReference type="EC" id="2.4.-.-" evidence="3"/>
<dbReference type="CDD" id="cd03801">
    <property type="entry name" value="GT4_PimA-like"/>
    <property type="match status" value="1"/>
</dbReference>
<dbReference type="Pfam" id="PF13524">
    <property type="entry name" value="Glyco_trans_1_2"/>
    <property type="match status" value="1"/>
</dbReference>
<proteinExistence type="predicted"/>
<feature type="compositionally biased region" description="Basic and acidic residues" evidence="1">
    <location>
        <begin position="118"/>
        <end position="127"/>
    </location>
</feature>